<accession>A0A0V1GER0</accession>
<dbReference type="AlphaFoldDB" id="A0A0V1GER0"/>
<organism evidence="1 2">
    <name type="scientific">Trichinella zimbabwensis</name>
    <dbReference type="NCBI Taxonomy" id="268475"/>
    <lineage>
        <taxon>Eukaryota</taxon>
        <taxon>Metazoa</taxon>
        <taxon>Ecdysozoa</taxon>
        <taxon>Nematoda</taxon>
        <taxon>Enoplea</taxon>
        <taxon>Dorylaimia</taxon>
        <taxon>Trichinellida</taxon>
        <taxon>Trichinellidae</taxon>
        <taxon>Trichinella</taxon>
    </lineage>
</organism>
<protein>
    <submittedName>
        <fullName evidence="1">Uncharacterized protein</fullName>
    </submittedName>
</protein>
<dbReference type="Proteomes" id="UP000055024">
    <property type="component" value="Unassembled WGS sequence"/>
</dbReference>
<gene>
    <name evidence="1" type="ORF">T11_6343</name>
</gene>
<reference evidence="1 2" key="1">
    <citation type="submission" date="2015-01" db="EMBL/GenBank/DDBJ databases">
        <title>Evolution of Trichinella species and genotypes.</title>
        <authorList>
            <person name="Korhonen P.K."/>
            <person name="Edoardo P."/>
            <person name="Giuseppe L.R."/>
            <person name="Gasser R.B."/>
        </authorList>
    </citation>
    <scope>NUCLEOTIDE SEQUENCE [LARGE SCALE GENOMIC DNA]</scope>
    <source>
        <strain evidence="1">ISS1029</strain>
    </source>
</reference>
<dbReference type="EMBL" id="JYDP01002574">
    <property type="protein sequence ID" value="KRY96747.1"/>
    <property type="molecule type" value="Genomic_DNA"/>
</dbReference>
<sequence length="45" mass="5339">MYSNGQTANFTDYSLDKKPSKHFEKRFFTQNAKTEEAIATKFRNF</sequence>
<comment type="caution">
    <text evidence="1">The sequence shown here is derived from an EMBL/GenBank/DDBJ whole genome shotgun (WGS) entry which is preliminary data.</text>
</comment>
<name>A0A0V1GER0_9BILA</name>
<keyword evidence="2" id="KW-1185">Reference proteome</keyword>
<evidence type="ECO:0000313" key="1">
    <source>
        <dbReference type="EMBL" id="KRY96747.1"/>
    </source>
</evidence>
<evidence type="ECO:0000313" key="2">
    <source>
        <dbReference type="Proteomes" id="UP000055024"/>
    </source>
</evidence>
<proteinExistence type="predicted"/>